<dbReference type="EMBL" id="SNRY01003349">
    <property type="protein sequence ID" value="KAA6321305.1"/>
    <property type="molecule type" value="Genomic_DNA"/>
</dbReference>
<dbReference type="AlphaFoldDB" id="A0A5J4QII1"/>
<dbReference type="CDD" id="cd13832">
    <property type="entry name" value="IHF"/>
    <property type="match status" value="1"/>
</dbReference>
<sequence>MNNKTFIAELSKRLGYPIEKTSELVNSIFADMAQHFQDGETVTIHGFGSFEVKKKPERISVNPVSKKYMLVPPKLVLAYKPSSLLKEKFK</sequence>
<dbReference type="SUPFAM" id="SSF47729">
    <property type="entry name" value="IHF-like DNA-binding proteins"/>
    <property type="match status" value="1"/>
</dbReference>
<dbReference type="PANTHER" id="PTHR33175:SF3">
    <property type="entry name" value="DNA-BINDING PROTEIN HU-BETA"/>
    <property type="match status" value="1"/>
</dbReference>
<dbReference type="GO" id="GO:0030527">
    <property type="term" value="F:structural constituent of chromatin"/>
    <property type="evidence" value="ECO:0007669"/>
    <property type="project" value="InterPro"/>
</dbReference>
<evidence type="ECO:0000256" key="1">
    <source>
        <dbReference type="ARBA" id="ARBA00023125"/>
    </source>
</evidence>
<gene>
    <name evidence="2" type="ORF">EZS27_029030</name>
</gene>
<name>A0A5J4QII1_9ZZZZ</name>
<dbReference type="PANTHER" id="PTHR33175">
    <property type="entry name" value="DNA-BINDING PROTEIN HU"/>
    <property type="match status" value="1"/>
</dbReference>
<proteinExistence type="predicted"/>
<dbReference type="Pfam" id="PF00216">
    <property type="entry name" value="Bac_DNA_binding"/>
    <property type="match status" value="1"/>
</dbReference>
<organism evidence="2">
    <name type="scientific">termite gut metagenome</name>
    <dbReference type="NCBI Taxonomy" id="433724"/>
    <lineage>
        <taxon>unclassified sequences</taxon>
        <taxon>metagenomes</taxon>
        <taxon>organismal metagenomes</taxon>
    </lineage>
</organism>
<dbReference type="GO" id="GO:0005829">
    <property type="term" value="C:cytosol"/>
    <property type="evidence" value="ECO:0007669"/>
    <property type="project" value="TreeGrafter"/>
</dbReference>
<dbReference type="Gene3D" id="4.10.520.10">
    <property type="entry name" value="IHF-like DNA-binding proteins"/>
    <property type="match status" value="1"/>
</dbReference>
<dbReference type="SMART" id="SM00411">
    <property type="entry name" value="BHL"/>
    <property type="match status" value="1"/>
</dbReference>
<keyword evidence="1" id="KW-0238">DNA-binding</keyword>
<comment type="caution">
    <text evidence="2">The sequence shown here is derived from an EMBL/GenBank/DDBJ whole genome shotgun (WGS) entry which is preliminary data.</text>
</comment>
<protein>
    <submittedName>
        <fullName evidence="2">Integration host factor subunit alpha</fullName>
    </submittedName>
</protein>
<dbReference type="InterPro" id="IPR000119">
    <property type="entry name" value="Hist_DNA-bd"/>
</dbReference>
<reference evidence="2" key="1">
    <citation type="submission" date="2019-03" db="EMBL/GenBank/DDBJ databases">
        <title>Single cell metagenomics reveals metabolic interactions within the superorganism composed of flagellate Streblomastix strix and complex community of Bacteroidetes bacteria on its surface.</title>
        <authorList>
            <person name="Treitli S.C."/>
            <person name="Kolisko M."/>
            <person name="Husnik F."/>
            <person name="Keeling P."/>
            <person name="Hampl V."/>
        </authorList>
    </citation>
    <scope>NUCLEOTIDE SEQUENCE</scope>
    <source>
        <strain evidence="2">STM</strain>
    </source>
</reference>
<dbReference type="PRINTS" id="PR01727">
    <property type="entry name" value="DNABINDINGHU"/>
</dbReference>
<dbReference type="InterPro" id="IPR010992">
    <property type="entry name" value="IHF-like_DNA-bd_dom_sf"/>
</dbReference>
<accession>A0A5J4QII1</accession>
<evidence type="ECO:0000313" key="2">
    <source>
        <dbReference type="EMBL" id="KAA6321305.1"/>
    </source>
</evidence>
<dbReference type="GO" id="GO:0003677">
    <property type="term" value="F:DNA binding"/>
    <property type="evidence" value="ECO:0007669"/>
    <property type="project" value="UniProtKB-KW"/>
</dbReference>